<dbReference type="PANTHER" id="PTHR43553">
    <property type="entry name" value="HEAVY METAL TRANSPORTER"/>
    <property type="match status" value="1"/>
</dbReference>
<dbReference type="InterPro" id="IPR003593">
    <property type="entry name" value="AAA+_ATPase"/>
</dbReference>
<keyword evidence="8" id="KW-1278">Translocase</keyword>
<evidence type="ECO:0000259" key="11">
    <source>
        <dbReference type="PROSITE" id="PS50893"/>
    </source>
</evidence>
<dbReference type="eggNOG" id="COG1122">
    <property type="taxonomic scope" value="Bacteria"/>
</dbReference>
<dbReference type="Gene3D" id="3.40.50.300">
    <property type="entry name" value="P-loop containing nucleotide triphosphate hydrolases"/>
    <property type="match status" value="2"/>
</dbReference>
<comment type="function">
    <text evidence="10">Probably part of an ABC transporter complex. Responsible for energy coupling to the transport system.</text>
</comment>
<proteinExistence type="inferred from homology"/>
<dbReference type="PROSITE" id="PS50893">
    <property type="entry name" value="ABC_TRANSPORTER_2"/>
    <property type="match status" value="2"/>
</dbReference>
<keyword evidence="13" id="KW-1185">Reference proteome</keyword>
<dbReference type="PROSITE" id="PS00211">
    <property type="entry name" value="ABC_TRANSPORTER_1"/>
    <property type="match status" value="2"/>
</dbReference>
<keyword evidence="7" id="KW-0067">ATP-binding</keyword>
<keyword evidence="5" id="KW-0677">Repeat</keyword>
<dbReference type="EMBL" id="CP001643">
    <property type="protein sequence ID" value="ACU84618.1"/>
    <property type="molecule type" value="Genomic_DNA"/>
</dbReference>
<evidence type="ECO:0000256" key="2">
    <source>
        <dbReference type="ARBA" id="ARBA00005417"/>
    </source>
</evidence>
<organism evidence="12 13">
    <name type="scientific">Brachybacterium faecium (strain ATCC 43885 / DSM 4810 / JCM 11609 / LMG 19847 / NBRC 14762 / NCIMB 9860 / 6-10)</name>
    <dbReference type="NCBI Taxonomy" id="446465"/>
    <lineage>
        <taxon>Bacteria</taxon>
        <taxon>Bacillati</taxon>
        <taxon>Actinomycetota</taxon>
        <taxon>Actinomycetes</taxon>
        <taxon>Micrococcales</taxon>
        <taxon>Dermabacteraceae</taxon>
        <taxon>Brachybacterium</taxon>
    </lineage>
</organism>
<dbReference type="OrthoDB" id="4787388at2"/>
<evidence type="ECO:0000256" key="8">
    <source>
        <dbReference type="ARBA" id="ARBA00022967"/>
    </source>
</evidence>
<keyword evidence="4" id="KW-1003">Cell membrane</keyword>
<protein>
    <submittedName>
        <fullName evidence="12">ATPase component of various ABC-type transport systems with duplicated ATPase domain</fullName>
    </submittedName>
</protein>
<dbReference type="PANTHER" id="PTHR43553:SF26">
    <property type="entry name" value="ABC TRANSPORTER ATP-BINDING PROTEIN BC_2655-RELATED"/>
    <property type="match status" value="1"/>
</dbReference>
<comment type="similarity">
    <text evidence="2">Belongs to the ABC transporter superfamily.</text>
</comment>
<keyword evidence="3" id="KW-0813">Transport</keyword>
<dbReference type="InterPro" id="IPR050095">
    <property type="entry name" value="ECF_ABC_transporter_ATP-bd"/>
</dbReference>
<accession>C7M9S4</accession>
<dbReference type="PATRIC" id="fig|446465.5.peg.752"/>
<keyword evidence="6" id="KW-0547">Nucleotide-binding</keyword>
<dbReference type="InterPro" id="IPR027417">
    <property type="entry name" value="P-loop_NTPase"/>
</dbReference>
<dbReference type="SUPFAM" id="SSF52540">
    <property type="entry name" value="P-loop containing nucleoside triphosphate hydrolases"/>
    <property type="match status" value="2"/>
</dbReference>
<dbReference type="GO" id="GO:0042626">
    <property type="term" value="F:ATPase-coupled transmembrane transporter activity"/>
    <property type="evidence" value="ECO:0007669"/>
    <property type="project" value="TreeGrafter"/>
</dbReference>
<dbReference type="InterPro" id="IPR015856">
    <property type="entry name" value="ABC_transpr_CbiO/EcfA_su"/>
</dbReference>
<dbReference type="GO" id="GO:0043190">
    <property type="term" value="C:ATP-binding cassette (ABC) transporter complex"/>
    <property type="evidence" value="ECO:0007669"/>
    <property type="project" value="TreeGrafter"/>
</dbReference>
<dbReference type="KEGG" id="bfa:Bfae_07630"/>
<dbReference type="HOGENOM" id="CLU_000604_86_7_11"/>
<dbReference type="CDD" id="cd03225">
    <property type="entry name" value="ABC_cobalt_CbiO_domain1"/>
    <property type="match status" value="2"/>
</dbReference>
<comment type="subcellular location">
    <subcellularLocation>
        <location evidence="1">Cell membrane</location>
        <topology evidence="1">Peripheral membrane protein</topology>
    </subcellularLocation>
</comment>
<evidence type="ECO:0000256" key="4">
    <source>
        <dbReference type="ARBA" id="ARBA00022475"/>
    </source>
</evidence>
<dbReference type="GO" id="GO:0016887">
    <property type="term" value="F:ATP hydrolysis activity"/>
    <property type="evidence" value="ECO:0007669"/>
    <property type="project" value="InterPro"/>
</dbReference>
<dbReference type="Pfam" id="PF00005">
    <property type="entry name" value="ABC_tran"/>
    <property type="match status" value="2"/>
</dbReference>
<dbReference type="InterPro" id="IPR017871">
    <property type="entry name" value="ABC_transporter-like_CS"/>
</dbReference>
<dbReference type="STRING" id="446465.Bfae_07630"/>
<keyword evidence="9" id="KW-0472">Membrane</keyword>
<dbReference type="Proteomes" id="UP000001919">
    <property type="component" value="Chromosome"/>
</dbReference>
<evidence type="ECO:0000256" key="5">
    <source>
        <dbReference type="ARBA" id="ARBA00022737"/>
    </source>
</evidence>
<evidence type="ECO:0000256" key="3">
    <source>
        <dbReference type="ARBA" id="ARBA00022448"/>
    </source>
</evidence>
<reference evidence="12 13" key="1">
    <citation type="journal article" date="2009" name="Stand. Genomic Sci.">
        <title>Complete genome sequence of Brachybacterium faecium type strain (Schefferle 6-10).</title>
        <authorList>
            <person name="Lapidus A."/>
            <person name="Pukall R."/>
            <person name="Labuttii K."/>
            <person name="Copeland A."/>
            <person name="Del Rio T.G."/>
            <person name="Nolan M."/>
            <person name="Chen F."/>
            <person name="Lucas S."/>
            <person name="Tice H."/>
            <person name="Cheng J.F."/>
            <person name="Bruce D."/>
            <person name="Goodwin L."/>
            <person name="Pitluck S."/>
            <person name="Rohde M."/>
            <person name="Goker M."/>
            <person name="Pati A."/>
            <person name="Ivanova N."/>
            <person name="Mavrommatis K."/>
            <person name="Chen A."/>
            <person name="Palaniappan K."/>
            <person name="D'haeseleer P."/>
            <person name="Chain P."/>
            <person name="Bristow J."/>
            <person name="Eisen J.A."/>
            <person name="Markowitz V."/>
            <person name="Hugenholtz P."/>
            <person name="Kyrpides N.C."/>
            <person name="Klenk H.P."/>
        </authorList>
    </citation>
    <scope>NUCLEOTIDE SEQUENCE [LARGE SCALE GENOMIC DNA]</scope>
    <source>
        <strain evidence="13">ATCC 43885 / DSM 4810 / JCM 11609 / LMG 19847 / NBRC 14762 / NCIMB 9860 / 6-10</strain>
    </source>
</reference>
<dbReference type="GO" id="GO:0005524">
    <property type="term" value="F:ATP binding"/>
    <property type="evidence" value="ECO:0007669"/>
    <property type="project" value="UniProtKB-KW"/>
</dbReference>
<name>C7M9S4_BRAFD</name>
<dbReference type="SMART" id="SM00382">
    <property type="entry name" value="AAA"/>
    <property type="match status" value="2"/>
</dbReference>
<evidence type="ECO:0000256" key="7">
    <source>
        <dbReference type="ARBA" id="ARBA00022840"/>
    </source>
</evidence>
<dbReference type="InterPro" id="IPR022216">
    <property type="entry name" value="ABC_Co_transporter"/>
</dbReference>
<evidence type="ECO:0000256" key="6">
    <source>
        <dbReference type="ARBA" id="ARBA00022741"/>
    </source>
</evidence>
<evidence type="ECO:0000256" key="10">
    <source>
        <dbReference type="ARBA" id="ARBA00025157"/>
    </source>
</evidence>
<evidence type="ECO:0000313" key="13">
    <source>
        <dbReference type="Proteomes" id="UP000001919"/>
    </source>
</evidence>
<evidence type="ECO:0000313" key="12">
    <source>
        <dbReference type="EMBL" id="ACU84618.1"/>
    </source>
</evidence>
<evidence type="ECO:0000256" key="1">
    <source>
        <dbReference type="ARBA" id="ARBA00004202"/>
    </source>
</evidence>
<sequence length="590" mass="62746">MTTAPPPPLIELSGYSFQYRAQSAPTLHDIDLVVRRGEKVLIVGASGSGKSTLLSAINGLIPHHHRGTASGTLRVGGKDPAEVPLVETARVAGTVLQDSNSQFVGLTVAEDIAFSLENQQVPSAEMPARIERAAALAGIGDRLADSPHDLSGGQKQRVAVAGVLVDDVEVLLLDEPLANLDPASGRAAIELIDDLHRDHSRTILLVEHRLEDVLHRDVDRIVLMDGGRIVADAPPAQLLASGLLERHGIRPPLHVAALRYAGAPVRAEQRPARSADMDLDEDQIAAVRRWVRDGGDAAAAAADGAGGADGVGERAPALELEQLRCEIPVGPERSTLALAEVSARIARGEMLGVLGSNGAGKSTLARVICGFERATGGRLRIGGVDAHGWSLTERGERVGFVLQEPGQMISQPQVTEEIALGLRARGLGREESEGRTAAVLEICGLRPFRSWPVSALSHGQRKRVTIASVLALEPEVLILDEPTAGQDFAHYTEFMDFLRQVNTAGTTVVLITHDMHLALEYTERVLVLSGGRLLADEHPAVVLTDPGLAARADLVTTGLHELARRCGITEGHTLVRRFVAADRAAREVAP</sequence>
<gene>
    <name evidence="12" type="ordered locus">Bfae_07630</name>
</gene>
<evidence type="ECO:0000256" key="9">
    <source>
        <dbReference type="ARBA" id="ARBA00023136"/>
    </source>
</evidence>
<feature type="domain" description="ABC transporter" evidence="11">
    <location>
        <begin position="10"/>
        <end position="251"/>
    </location>
</feature>
<feature type="domain" description="ABC transporter" evidence="11">
    <location>
        <begin position="318"/>
        <end position="555"/>
    </location>
</feature>
<dbReference type="Pfam" id="PF12558">
    <property type="entry name" value="DUF3744"/>
    <property type="match status" value="1"/>
</dbReference>
<dbReference type="InterPro" id="IPR003439">
    <property type="entry name" value="ABC_transporter-like_ATP-bd"/>
</dbReference>
<dbReference type="AlphaFoldDB" id="C7M9S4"/>